<feature type="region of interest" description="Disordered" evidence="1">
    <location>
        <begin position="34"/>
        <end position="85"/>
    </location>
</feature>
<protein>
    <submittedName>
        <fullName evidence="2">Uncharacterized protein</fullName>
    </submittedName>
</protein>
<proteinExistence type="predicted"/>
<keyword evidence="3" id="KW-1185">Reference proteome</keyword>
<comment type="caution">
    <text evidence="2">The sequence shown here is derived from an EMBL/GenBank/DDBJ whole genome shotgun (WGS) entry which is preliminary data.</text>
</comment>
<accession>A0A7J9I3F7</accession>
<organism evidence="2 3">
    <name type="scientific">Gossypium harknessii</name>
    <dbReference type="NCBI Taxonomy" id="34285"/>
    <lineage>
        <taxon>Eukaryota</taxon>
        <taxon>Viridiplantae</taxon>
        <taxon>Streptophyta</taxon>
        <taxon>Embryophyta</taxon>
        <taxon>Tracheophyta</taxon>
        <taxon>Spermatophyta</taxon>
        <taxon>Magnoliopsida</taxon>
        <taxon>eudicotyledons</taxon>
        <taxon>Gunneridae</taxon>
        <taxon>Pentapetalae</taxon>
        <taxon>rosids</taxon>
        <taxon>malvids</taxon>
        <taxon>Malvales</taxon>
        <taxon>Malvaceae</taxon>
        <taxon>Malvoideae</taxon>
        <taxon>Gossypium</taxon>
    </lineage>
</organism>
<gene>
    <name evidence="2" type="ORF">Gohar_001299</name>
</gene>
<evidence type="ECO:0000256" key="1">
    <source>
        <dbReference type="SAM" id="MobiDB-lite"/>
    </source>
</evidence>
<dbReference type="AlphaFoldDB" id="A0A7J9I3F7"/>
<reference evidence="2 3" key="1">
    <citation type="journal article" date="2019" name="Genome Biol. Evol.">
        <title>Insights into the evolution of the New World diploid cottons (Gossypium, subgenus Houzingenia) based on genome sequencing.</title>
        <authorList>
            <person name="Grover C.E."/>
            <person name="Arick M.A. 2nd"/>
            <person name="Thrash A."/>
            <person name="Conover J.L."/>
            <person name="Sanders W.S."/>
            <person name="Peterson D.G."/>
            <person name="Frelichowski J.E."/>
            <person name="Scheffler J.A."/>
            <person name="Scheffler B.E."/>
            <person name="Wendel J.F."/>
        </authorList>
    </citation>
    <scope>NUCLEOTIDE SEQUENCE [LARGE SCALE GENOMIC DNA]</scope>
    <source>
        <strain evidence="2">0</strain>
        <tissue evidence="2">Leaf</tissue>
    </source>
</reference>
<dbReference type="Proteomes" id="UP000593560">
    <property type="component" value="Unassembled WGS sequence"/>
</dbReference>
<evidence type="ECO:0000313" key="3">
    <source>
        <dbReference type="Proteomes" id="UP000593560"/>
    </source>
</evidence>
<dbReference type="OrthoDB" id="994996at2759"/>
<feature type="compositionally biased region" description="Basic and acidic residues" evidence="1">
    <location>
        <begin position="35"/>
        <end position="50"/>
    </location>
</feature>
<evidence type="ECO:0000313" key="2">
    <source>
        <dbReference type="EMBL" id="MBA0816662.1"/>
    </source>
</evidence>
<dbReference type="EMBL" id="JABFAD010000013">
    <property type="protein sequence ID" value="MBA0816662.1"/>
    <property type="molecule type" value="Genomic_DNA"/>
</dbReference>
<sequence>MEQSTVREYVKDFSELMLQISDLTMVETESFVELGPKKDKFETHKPKETDNDGVEYEDDGQVKNGNSGNGKNGGNRKPYNVKDDEPNKAMMRLGLIVRSIEGKRVREVNVMHFVLWSA</sequence>
<name>A0A7J9I3F7_9ROSI</name>